<organism evidence="4 5">
    <name type="scientific">Coemansia reversa (strain ATCC 12441 / NRRL 1564)</name>
    <dbReference type="NCBI Taxonomy" id="763665"/>
    <lineage>
        <taxon>Eukaryota</taxon>
        <taxon>Fungi</taxon>
        <taxon>Fungi incertae sedis</taxon>
        <taxon>Zoopagomycota</taxon>
        <taxon>Kickxellomycotina</taxon>
        <taxon>Kickxellomycetes</taxon>
        <taxon>Kickxellales</taxon>
        <taxon>Kickxellaceae</taxon>
        <taxon>Coemansia</taxon>
    </lineage>
</organism>
<dbReference type="InterPro" id="IPR051557">
    <property type="entry name" value="NipSnap_domain"/>
</dbReference>
<dbReference type="Proteomes" id="UP000242474">
    <property type="component" value="Unassembled WGS sequence"/>
</dbReference>
<dbReference type="PANTHER" id="PTHR21017">
    <property type="entry name" value="NIPSNAP-RELATED"/>
    <property type="match status" value="1"/>
</dbReference>
<dbReference type="EMBL" id="KZ303521">
    <property type="protein sequence ID" value="PIA14154.1"/>
    <property type="molecule type" value="Genomic_DNA"/>
</dbReference>
<evidence type="ECO:0000256" key="1">
    <source>
        <dbReference type="ARBA" id="ARBA00005291"/>
    </source>
</evidence>
<evidence type="ECO:0000313" key="4">
    <source>
        <dbReference type="EMBL" id="PIA14154.1"/>
    </source>
</evidence>
<reference evidence="4 5" key="1">
    <citation type="journal article" date="2015" name="Genome Biol. Evol.">
        <title>Phylogenomic analyses indicate that early fungi evolved digesting cell walls of algal ancestors of land plants.</title>
        <authorList>
            <person name="Chang Y."/>
            <person name="Wang S."/>
            <person name="Sekimoto S."/>
            <person name="Aerts A.L."/>
            <person name="Choi C."/>
            <person name="Clum A."/>
            <person name="LaButti K.M."/>
            <person name="Lindquist E.A."/>
            <person name="Yee Ngan C."/>
            <person name="Ohm R.A."/>
            <person name="Salamov A.A."/>
            <person name="Grigoriev I.V."/>
            <person name="Spatafora J.W."/>
            <person name="Berbee M.L."/>
        </authorList>
    </citation>
    <scope>NUCLEOTIDE SEQUENCE [LARGE SCALE GENOMIC DNA]</scope>
    <source>
        <strain evidence="4 5">NRRL 1564</strain>
    </source>
</reference>
<accession>A0A2G5B574</accession>
<dbReference type="InterPro" id="IPR012577">
    <property type="entry name" value="NIPSNAP"/>
</dbReference>
<protein>
    <submittedName>
        <fullName evidence="4">NIPSNAP-domain-containing protein</fullName>
    </submittedName>
</protein>
<dbReference type="Gene3D" id="3.30.70.100">
    <property type="match status" value="2"/>
</dbReference>
<dbReference type="Pfam" id="PF07978">
    <property type="entry name" value="NIPSNAP"/>
    <property type="match status" value="2"/>
</dbReference>
<proteinExistence type="inferred from homology"/>
<feature type="region of interest" description="Disordered" evidence="2">
    <location>
        <begin position="41"/>
        <end position="74"/>
    </location>
</feature>
<name>A0A2G5B574_COERN</name>
<dbReference type="PANTHER" id="PTHR21017:SF17">
    <property type="entry name" value="PROTEIN NIPSNAP"/>
    <property type="match status" value="1"/>
</dbReference>
<feature type="domain" description="NIPSNAP" evidence="3">
    <location>
        <begin position="109"/>
        <end position="206"/>
    </location>
</feature>
<evidence type="ECO:0000259" key="3">
    <source>
        <dbReference type="Pfam" id="PF07978"/>
    </source>
</evidence>
<keyword evidence="5" id="KW-1185">Reference proteome</keyword>
<dbReference type="InterPro" id="IPR011008">
    <property type="entry name" value="Dimeric_a/b-barrel"/>
</dbReference>
<dbReference type="GO" id="GO:0000423">
    <property type="term" value="P:mitophagy"/>
    <property type="evidence" value="ECO:0007669"/>
    <property type="project" value="UniProtKB-ARBA"/>
</dbReference>
<feature type="domain" description="NIPSNAP" evidence="3">
    <location>
        <begin position="220"/>
        <end position="316"/>
    </location>
</feature>
<evidence type="ECO:0000313" key="5">
    <source>
        <dbReference type="Proteomes" id="UP000242474"/>
    </source>
</evidence>
<dbReference type="OrthoDB" id="10262843at2759"/>
<evidence type="ECO:0000256" key="2">
    <source>
        <dbReference type="SAM" id="MobiDB-lite"/>
    </source>
</evidence>
<dbReference type="SUPFAM" id="SSF54909">
    <property type="entry name" value="Dimeric alpha+beta barrel"/>
    <property type="match status" value="2"/>
</dbReference>
<feature type="compositionally biased region" description="Low complexity" evidence="2">
    <location>
        <begin position="49"/>
        <end position="64"/>
    </location>
</feature>
<sequence length="319" mass="36471">MLRIVNRRALTAAGGIHPCLARPMLLTPVKTRRNTRLFYASSSNNNFGTKSSASSDPVSSTSTSEETKKTLPQKASHIVRSILHGSEQVRQETKDTLSKVLARGKYVHELATHQVRPGCMDEYKAIVSELYPHVVRTHSPGVKLVGSWETDIGDLDTAVHIWEYQGYPALSDAYSKNRADAEYQKLHRKLQPLLISRKTQIMLEFQFWPTHPPVTKGGVYELRSYTLKSGTLLEWEHNWRVGVECRRHHEEPMGAWFSQLGDLNQVHHLWQYSDLQVRKEVRESAWSENGWPETVLNTVPLIQRMSSRIMLPMSFSSLK</sequence>
<gene>
    <name evidence="4" type="ORF">COEREDRAFT_82976</name>
</gene>
<dbReference type="AlphaFoldDB" id="A0A2G5B574"/>
<dbReference type="STRING" id="763665.A0A2G5B574"/>
<dbReference type="GO" id="GO:0005739">
    <property type="term" value="C:mitochondrion"/>
    <property type="evidence" value="ECO:0007669"/>
    <property type="project" value="TreeGrafter"/>
</dbReference>
<dbReference type="FunFam" id="3.30.70.100:FF:000004">
    <property type="entry name" value="NIPSNAP family protein"/>
    <property type="match status" value="1"/>
</dbReference>
<comment type="similarity">
    <text evidence="1">Belongs to the NipSnap family.</text>
</comment>